<accession>A0ABV7JIF7</accession>
<evidence type="ECO:0008006" key="3">
    <source>
        <dbReference type="Google" id="ProtNLM"/>
    </source>
</evidence>
<protein>
    <recommendedName>
        <fullName evidence="3">Right handed beta helix region</fullName>
    </recommendedName>
</protein>
<proteinExistence type="predicted"/>
<evidence type="ECO:0000313" key="2">
    <source>
        <dbReference type="Proteomes" id="UP001595526"/>
    </source>
</evidence>
<organism evidence="1 2">
    <name type="scientific">Parapedobacter deserti</name>
    <dbReference type="NCBI Taxonomy" id="1912957"/>
    <lineage>
        <taxon>Bacteria</taxon>
        <taxon>Pseudomonadati</taxon>
        <taxon>Bacteroidota</taxon>
        <taxon>Sphingobacteriia</taxon>
        <taxon>Sphingobacteriales</taxon>
        <taxon>Sphingobacteriaceae</taxon>
        <taxon>Parapedobacter</taxon>
    </lineage>
</organism>
<sequence>METTNYNMNKTLLNFFGALALFSLTLSGCSKKENPEPEEEELPPIELACDYFSEDRVLTNDPQRPVDYRISCWANVQGSLKIEPGVVIEFENHAGLMVNLDSKVFEIKGTASEPVILTGTSKQQGHWRGIFLTEAHNENNLIEHAVIEYSGSQALKSTSPVYEGSLALRGVSGTPPQALTLNHVTIKDGGSVGLDFHGISKNATVSTANLTITGNAGVPVMVSAEMAHVFDHTSTYSGNASDFLNITTTNYEIEDQEVVWQKLDVPYLVDDRVHVKKDGHLTIEPGVEIQFLSTGYLQVAPLLPPYNASLKIQGTDDEKVLLKGHEDANWGGIYFGHTQQDNVIDYAVIEHTKGDYPVGNLQNSGAVYMHADPVLRITNTTFRDMPNYAVYAYSGASPIKPDLPNFVFVSNIVTGTKGSLGWGDGRTTHYPY</sequence>
<comment type="caution">
    <text evidence="1">The sequence shown here is derived from an EMBL/GenBank/DDBJ whole genome shotgun (WGS) entry which is preliminary data.</text>
</comment>
<dbReference type="RefSeq" id="WP_379020030.1">
    <property type="nucleotide sequence ID" value="NZ_JBHRTA010000009.1"/>
</dbReference>
<reference evidence="2" key="1">
    <citation type="journal article" date="2019" name="Int. J. Syst. Evol. Microbiol.">
        <title>The Global Catalogue of Microorganisms (GCM) 10K type strain sequencing project: providing services to taxonomists for standard genome sequencing and annotation.</title>
        <authorList>
            <consortium name="The Broad Institute Genomics Platform"/>
            <consortium name="The Broad Institute Genome Sequencing Center for Infectious Disease"/>
            <person name="Wu L."/>
            <person name="Ma J."/>
        </authorList>
    </citation>
    <scope>NUCLEOTIDE SEQUENCE [LARGE SCALE GENOMIC DNA]</scope>
    <source>
        <strain evidence="2">KCTC 52416</strain>
    </source>
</reference>
<dbReference type="InterPro" id="IPR011050">
    <property type="entry name" value="Pectin_lyase_fold/virulence"/>
</dbReference>
<evidence type="ECO:0000313" key="1">
    <source>
        <dbReference type="EMBL" id="MFC3196882.1"/>
    </source>
</evidence>
<dbReference type="SUPFAM" id="SSF51126">
    <property type="entry name" value="Pectin lyase-like"/>
    <property type="match status" value="1"/>
</dbReference>
<gene>
    <name evidence="1" type="ORF">ACFOET_04570</name>
</gene>
<dbReference type="EMBL" id="JBHRTA010000009">
    <property type="protein sequence ID" value="MFC3196882.1"/>
    <property type="molecule type" value="Genomic_DNA"/>
</dbReference>
<dbReference type="Proteomes" id="UP001595526">
    <property type="component" value="Unassembled WGS sequence"/>
</dbReference>
<name>A0ABV7JIF7_9SPHI</name>
<keyword evidence="2" id="KW-1185">Reference proteome</keyword>